<dbReference type="InterPro" id="IPR007197">
    <property type="entry name" value="rSAM"/>
</dbReference>
<comment type="caution">
    <text evidence="2">The sequence shown here is derived from an EMBL/GenBank/DDBJ whole genome shotgun (WGS) entry which is preliminary data.</text>
</comment>
<dbReference type="EMBL" id="JACQWF010000030">
    <property type="protein sequence ID" value="MBI4594881.1"/>
    <property type="molecule type" value="Genomic_DNA"/>
</dbReference>
<dbReference type="InterPro" id="IPR023404">
    <property type="entry name" value="rSAM_horseshoe"/>
</dbReference>
<dbReference type="PANTHER" id="PTHR42731:SF5">
    <property type="entry name" value="RADICAL SAM DOMAIN PROTEIN"/>
    <property type="match status" value="1"/>
</dbReference>
<dbReference type="SFLD" id="SFLDS00029">
    <property type="entry name" value="Radical_SAM"/>
    <property type="match status" value="1"/>
</dbReference>
<name>A0A933GK26_UNCTE</name>
<feature type="domain" description="Radical SAM core" evidence="1">
    <location>
        <begin position="245"/>
        <end position="483"/>
    </location>
</feature>
<dbReference type="InterPro" id="IPR006638">
    <property type="entry name" value="Elp3/MiaA/NifB-like_rSAM"/>
</dbReference>
<dbReference type="Pfam" id="PF04055">
    <property type="entry name" value="Radical_SAM"/>
    <property type="match status" value="1"/>
</dbReference>
<evidence type="ECO:0000313" key="3">
    <source>
        <dbReference type="Proteomes" id="UP000772181"/>
    </source>
</evidence>
<organism evidence="2 3">
    <name type="scientific">Tectimicrobiota bacterium</name>
    <dbReference type="NCBI Taxonomy" id="2528274"/>
    <lineage>
        <taxon>Bacteria</taxon>
        <taxon>Pseudomonadati</taxon>
        <taxon>Nitrospinota/Tectimicrobiota group</taxon>
        <taxon>Candidatus Tectimicrobiota</taxon>
    </lineage>
</organism>
<evidence type="ECO:0000259" key="1">
    <source>
        <dbReference type="PROSITE" id="PS51918"/>
    </source>
</evidence>
<dbReference type="SMART" id="SM00729">
    <property type="entry name" value="Elp3"/>
    <property type="match status" value="1"/>
</dbReference>
<gene>
    <name evidence="2" type="ORF">HY730_00710</name>
</gene>
<reference evidence="2" key="1">
    <citation type="submission" date="2020-07" db="EMBL/GenBank/DDBJ databases">
        <title>Huge and variable diversity of episymbiotic CPR bacteria and DPANN archaea in groundwater ecosystems.</title>
        <authorList>
            <person name="He C.Y."/>
            <person name="Keren R."/>
            <person name="Whittaker M."/>
            <person name="Farag I.F."/>
            <person name="Doudna J."/>
            <person name="Cate J.H.D."/>
            <person name="Banfield J.F."/>
        </authorList>
    </citation>
    <scope>NUCLEOTIDE SEQUENCE</scope>
    <source>
        <strain evidence="2">NC_groundwater_1482_Ag_S-0.65um_47_24</strain>
    </source>
</reference>
<dbReference type="InterPro" id="IPR045784">
    <property type="entry name" value="Radical_SAM_N2"/>
</dbReference>
<dbReference type="GO" id="GO:0003824">
    <property type="term" value="F:catalytic activity"/>
    <property type="evidence" value="ECO:0007669"/>
    <property type="project" value="InterPro"/>
</dbReference>
<dbReference type="GO" id="GO:0051536">
    <property type="term" value="F:iron-sulfur cluster binding"/>
    <property type="evidence" value="ECO:0007669"/>
    <property type="project" value="InterPro"/>
</dbReference>
<dbReference type="AlphaFoldDB" id="A0A933GK26"/>
<dbReference type="Proteomes" id="UP000772181">
    <property type="component" value="Unassembled WGS sequence"/>
</dbReference>
<accession>A0A933GK26</accession>
<dbReference type="Gene3D" id="3.80.30.20">
    <property type="entry name" value="tm_1862 like domain"/>
    <property type="match status" value="1"/>
</dbReference>
<dbReference type="InterPro" id="IPR058240">
    <property type="entry name" value="rSAM_sf"/>
</dbReference>
<dbReference type="CDD" id="cd01335">
    <property type="entry name" value="Radical_SAM"/>
    <property type="match status" value="1"/>
</dbReference>
<dbReference type="Pfam" id="PF19864">
    <property type="entry name" value="Radical_SAM_N2"/>
    <property type="match status" value="1"/>
</dbReference>
<dbReference type="PROSITE" id="PS51918">
    <property type="entry name" value="RADICAL_SAM"/>
    <property type="match status" value="1"/>
</dbReference>
<dbReference type="PANTHER" id="PTHR42731">
    <property type="entry name" value="SLL1084 PROTEIN"/>
    <property type="match status" value="1"/>
</dbReference>
<dbReference type="SUPFAM" id="SSF102114">
    <property type="entry name" value="Radical SAM enzymes"/>
    <property type="match status" value="1"/>
</dbReference>
<evidence type="ECO:0000313" key="2">
    <source>
        <dbReference type="EMBL" id="MBI4594881.1"/>
    </source>
</evidence>
<proteinExistence type="predicted"/>
<sequence>MLWELQKKSQQLLSQEIGPRIKANGSQLSIAIIYPNTYYLGMSNLGWQQVYFLLNQIESVRCERVFLPDQEDIKIFRERSIELRSLETQTPLGEFDILAFSISFENDYLNILEILNLAHIPQLAEKRNPLFHPLVMAGGVCAFSNPEPLTPFIDLFVLGECEPILNPLIEIFLEYRTKTADRLPLLQRLSSLEGLYVPSAHQINYDEKGTISGVTIKEGFSHKTKRIWLKDLTQYPATSRILTANTEFGHMFLIETNRGCPRGCSFCLAGGIYRPVRYQAKHIILEEAKRGLEHRQTIGLVGTALSDHPELEEIAHKINDYGGKISLSSLNITRISPGLLSSLIKSGHKTLTLAPEAGTERLRKHIGKDLSDEFILKTIELIFLCGFSTLKLYFMIGLPSEREEDINGIIQLTKKIKHQALKIGRGKGKLGKITLSVNSFVPKPWTPFQRESMASIPSLREKIKHLKSDLKGLGNIEVIHDLPKWAMIQGLLARGDRRIGKLLLLAWEKGGNWPEAFLESDLNPDFYVFRSRSTEEILPWDHLKIQPSRKVNIR</sequence>
<protein>
    <submittedName>
        <fullName evidence="2">Radical SAM protein</fullName>
    </submittedName>
</protein>
<dbReference type="SFLD" id="SFLDG01082">
    <property type="entry name" value="B12-binding_domain_containing"/>
    <property type="match status" value="1"/>
</dbReference>